<dbReference type="InterPro" id="IPR050387">
    <property type="entry name" value="Hedgehog_Signaling"/>
</dbReference>
<dbReference type="CDD" id="cd00081">
    <property type="entry name" value="Hint"/>
    <property type="match status" value="1"/>
</dbReference>
<evidence type="ECO:0000259" key="4">
    <source>
        <dbReference type="SMART" id="SM00306"/>
    </source>
</evidence>
<dbReference type="Pfam" id="PF01079">
    <property type="entry name" value="Hint"/>
    <property type="match status" value="1"/>
</dbReference>
<dbReference type="SUPFAM" id="SSF51294">
    <property type="entry name" value="Hedgehog/intein (Hint) domain"/>
    <property type="match status" value="1"/>
</dbReference>
<reference evidence="5 6" key="1">
    <citation type="submission" date="2015-12" db="EMBL/GenBank/DDBJ databases">
        <title>The genome of Folsomia candida.</title>
        <authorList>
            <person name="Faddeeva A."/>
            <person name="Derks M.F."/>
            <person name="Anvar Y."/>
            <person name="Smit S."/>
            <person name="Van Straalen N."/>
            <person name="Roelofs D."/>
        </authorList>
    </citation>
    <scope>NUCLEOTIDE SEQUENCE [LARGE SCALE GENOMIC DNA]</scope>
    <source>
        <strain evidence="5 6">VU population</strain>
        <tissue evidence="5">Whole body</tissue>
    </source>
</reference>
<dbReference type="GO" id="GO:0007267">
    <property type="term" value="P:cell-cell signaling"/>
    <property type="evidence" value="ECO:0007669"/>
    <property type="project" value="InterPro"/>
</dbReference>
<feature type="domain" description="Hint" evidence="4">
    <location>
        <begin position="456"/>
        <end position="557"/>
    </location>
</feature>
<dbReference type="Gene3D" id="3.40.50.300">
    <property type="entry name" value="P-loop containing nucleotide triphosphate hydrolases"/>
    <property type="match status" value="1"/>
</dbReference>
<dbReference type="AlphaFoldDB" id="A0A226DBT7"/>
<dbReference type="InterPro" id="IPR036844">
    <property type="entry name" value="Hint_dom_sf"/>
</dbReference>
<dbReference type="GO" id="GO:0016539">
    <property type="term" value="P:intein-mediated protein splicing"/>
    <property type="evidence" value="ECO:0007669"/>
    <property type="project" value="InterPro"/>
</dbReference>
<dbReference type="EMBL" id="LNIX01000026">
    <property type="protein sequence ID" value="OXA42304.1"/>
    <property type="molecule type" value="Genomic_DNA"/>
</dbReference>
<feature type="domain" description="Hint" evidence="3">
    <location>
        <begin position="556"/>
        <end position="598"/>
    </location>
</feature>
<keyword evidence="2" id="KW-0732">Signal</keyword>
<keyword evidence="6" id="KW-1185">Reference proteome</keyword>
<dbReference type="PRINTS" id="PR00632">
    <property type="entry name" value="SONICHHOG"/>
</dbReference>
<dbReference type="PANTHER" id="PTHR11889">
    <property type="entry name" value="HEDGEHOG"/>
    <property type="match status" value="1"/>
</dbReference>
<sequence>MENNPTYVEHSENPVETAGTQGEDIVAQSMKLPPDLATLSAILQDKEQKTLRNFIVDGIFKPNMGFEHPESKLIQQYSFNGLTNGRPLDCGIIVVAGESGSGKSMTINKLFEDDNLCAVSDESSQTTEVTKYIKKLLVTDVGPPQISADLVFVDVPGSLDSDRTNETGNFAKILQFRNGYKSLKKRGLPIYMRSIGLRDEVFSNTVLFTFNAPNTRMKGKDTGFVKSLQILKKQNLVDNKHPNLILVGTHAAGLGLKPEKYIQNTNRIQKLVKELVLENVGINDVPVVFVENLPEDFNLDKPGDFFLLPDDSLNHANLLQEMFNLFTKTNDTLCRLLVSWYFSPTCPDRDDDPEVDTENESIELGVEAAEQLKEINQLMMDLNIGVKPIPSETVQDETHRGTQTVKAATEVKDTKAQSPTTAASPTATIAIIQPTTRIGMSSAGITTAKQTPTNESSCFPSWTRIVTKTGPKFMHELQVGEHLITMTHNGGQRWSQCYGFAHHDSNRVSKFLKLRLSNGYTLTVTEDHLMIICNEVDVLKYKTARYIKEGDVLFCQNGFVNIIKIGEEICSGVYCPLTTDGTLLADGVLVTCYADTDNFHLAHAAFAPLRIWYKLTGSSGTIGEGGIHKYAKSLMKIRNCFMPAKLQ</sequence>
<dbReference type="PANTHER" id="PTHR11889:SF31">
    <property type="entry name" value="PROTEIN HEDGEHOG"/>
    <property type="match status" value="1"/>
</dbReference>
<dbReference type="GO" id="GO:0005525">
    <property type="term" value="F:GTP binding"/>
    <property type="evidence" value="ECO:0007669"/>
    <property type="project" value="InterPro"/>
</dbReference>
<dbReference type="PROSITE" id="PS50817">
    <property type="entry name" value="INTEIN_N_TER"/>
    <property type="match status" value="1"/>
</dbReference>
<evidence type="ECO:0000256" key="1">
    <source>
        <dbReference type="ARBA" id="ARBA00022473"/>
    </source>
</evidence>
<evidence type="ECO:0000313" key="5">
    <source>
        <dbReference type="EMBL" id="OXA42304.1"/>
    </source>
</evidence>
<dbReference type="SMART" id="SM00305">
    <property type="entry name" value="HintC"/>
    <property type="match status" value="1"/>
</dbReference>
<dbReference type="Proteomes" id="UP000198287">
    <property type="component" value="Unassembled WGS sequence"/>
</dbReference>
<dbReference type="OrthoDB" id="6021162at2759"/>
<evidence type="ECO:0000256" key="2">
    <source>
        <dbReference type="ARBA" id="ARBA00022729"/>
    </source>
</evidence>
<dbReference type="InterPro" id="IPR001767">
    <property type="entry name" value="Hedgehog_Hint"/>
</dbReference>
<dbReference type="SMART" id="SM00306">
    <property type="entry name" value="HintN"/>
    <property type="match status" value="1"/>
</dbReference>
<gene>
    <name evidence="5" type="ORF">Fcan01_23009</name>
</gene>
<dbReference type="InterPro" id="IPR003587">
    <property type="entry name" value="Hint_dom_N"/>
</dbReference>
<dbReference type="STRING" id="158441.A0A226DBT7"/>
<dbReference type="Pfam" id="PF01926">
    <property type="entry name" value="MMR_HSR1"/>
    <property type="match status" value="1"/>
</dbReference>
<comment type="caution">
    <text evidence="5">The sequence shown here is derived from an EMBL/GenBank/DDBJ whole genome shotgun (WGS) entry which is preliminary data.</text>
</comment>
<evidence type="ECO:0000259" key="3">
    <source>
        <dbReference type="SMART" id="SM00305"/>
    </source>
</evidence>
<dbReference type="InterPro" id="IPR027417">
    <property type="entry name" value="P-loop_NTPase"/>
</dbReference>
<dbReference type="GO" id="GO:0016540">
    <property type="term" value="P:protein autoprocessing"/>
    <property type="evidence" value="ECO:0007669"/>
    <property type="project" value="InterPro"/>
</dbReference>
<accession>A0A226DBT7</accession>
<organism evidence="5 6">
    <name type="scientific">Folsomia candida</name>
    <name type="common">Springtail</name>
    <dbReference type="NCBI Taxonomy" id="158441"/>
    <lineage>
        <taxon>Eukaryota</taxon>
        <taxon>Metazoa</taxon>
        <taxon>Ecdysozoa</taxon>
        <taxon>Arthropoda</taxon>
        <taxon>Hexapoda</taxon>
        <taxon>Collembola</taxon>
        <taxon>Entomobryomorpha</taxon>
        <taxon>Isotomoidea</taxon>
        <taxon>Isotomidae</taxon>
        <taxon>Proisotominae</taxon>
        <taxon>Folsomia</taxon>
    </lineage>
</organism>
<dbReference type="InterPro" id="IPR001657">
    <property type="entry name" value="Hedgehog"/>
</dbReference>
<keyword evidence="1" id="KW-0217">Developmental protein</keyword>
<evidence type="ECO:0000313" key="6">
    <source>
        <dbReference type="Proteomes" id="UP000198287"/>
    </source>
</evidence>
<dbReference type="Gene3D" id="2.170.16.10">
    <property type="entry name" value="Hedgehog/Intein (Hint) domain"/>
    <property type="match status" value="1"/>
</dbReference>
<proteinExistence type="predicted"/>
<dbReference type="CDD" id="cd00882">
    <property type="entry name" value="Ras_like_GTPase"/>
    <property type="match status" value="1"/>
</dbReference>
<dbReference type="SUPFAM" id="SSF52540">
    <property type="entry name" value="P-loop containing nucleoside triphosphate hydrolases"/>
    <property type="match status" value="1"/>
</dbReference>
<dbReference type="InterPro" id="IPR006141">
    <property type="entry name" value="Intein_N"/>
</dbReference>
<name>A0A226DBT7_FOLCA</name>
<protein>
    <submittedName>
        <fullName evidence="5">Protein hedgehog</fullName>
    </submittedName>
</protein>
<dbReference type="InterPro" id="IPR003586">
    <property type="entry name" value="Hint_dom_C"/>
</dbReference>
<dbReference type="GO" id="GO:0048731">
    <property type="term" value="P:system development"/>
    <property type="evidence" value="ECO:0007669"/>
    <property type="project" value="UniProtKB-ARBA"/>
</dbReference>
<dbReference type="InterPro" id="IPR006073">
    <property type="entry name" value="GTP-bd"/>
</dbReference>